<gene>
    <name evidence="1" type="ORF">CSC2_49250</name>
</gene>
<organism evidence="1 2">
    <name type="scientific">Clostridium zeae</name>
    <dbReference type="NCBI Taxonomy" id="2759022"/>
    <lineage>
        <taxon>Bacteria</taxon>
        <taxon>Bacillati</taxon>
        <taxon>Bacillota</taxon>
        <taxon>Clostridia</taxon>
        <taxon>Eubacteriales</taxon>
        <taxon>Clostridiaceae</taxon>
        <taxon>Clostridium</taxon>
    </lineage>
</organism>
<comment type="caution">
    <text evidence="1">The sequence shown here is derived from an EMBL/GenBank/DDBJ whole genome shotgun (WGS) entry which is preliminary data.</text>
</comment>
<protein>
    <submittedName>
        <fullName evidence="1">Uncharacterized protein</fullName>
    </submittedName>
</protein>
<accession>A0ABQ1EHT8</accession>
<reference evidence="1 2" key="1">
    <citation type="journal article" date="2021" name="Int. J. Syst. Evol. Microbiol.">
        <title>Clostridium zeae sp. nov., isolated from corn silage.</title>
        <authorList>
            <person name="Kobayashi H."/>
            <person name="Tanizawa Y."/>
            <person name="Yagura M."/>
            <person name="Sakamoto M."/>
            <person name="Ohkuma M."/>
            <person name="Tohno M."/>
        </authorList>
    </citation>
    <scope>NUCLEOTIDE SEQUENCE [LARGE SCALE GENOMIC DNA]</scope>
    <source>
        <strain evidence="1 2">CSC2</strain>
    </source>
</reference>
<sequence>MSNQLELSELCNVLKSNSRAINITFSCIRCYILNLDATTGDTYEQAVIIK</sequence>
<evidence type="ECO:0000313" key="2">
    <source>
        <dbReference type="Proteomes" id="UP000663802"/>
    </source>
</evidence>
<proteinExistence type="predicted"/>
<dbReference type="Proteomes" id="UP000663802">
    <property type="component" value="Unassembled WGS sequence"/>
</dbReference>
<evidence type="ECO:0000313" key="1">
    <source>
        <dbReference type="EMBL" id="GFZ34399.1"/>
    </source>
</evidence>
<name>A0ABQ1EHT8_9CLOT</name>
<dbReference type="EMBL" id="BMBA01000011">
    <property type="protein sequence ID" value="GFZ34399.1"/>
    <property type="molecule type" value="Genomic_DNA"/>
</dbReference>
<keyword evidence="2" id="KW-1185">Reference proteome</keyword>